<reference evidence="8 9" key="1">
    <citation type="submission" date="2015-12" db="EMBL/GenBank/DDBJ databases">
        <title>Dictyostelia acquired genes for synthesis and detection of signals that induce cell-type specialization by lateral gene transfer from prokaryotes.</title>
        <authorList>
            <person name="Gloeckner G."/>
            <person name="Schaap P."/>
        </authorList>
    </citation>
    <scope>NUCLEOTIDE SEQUENCE [LARGE SCALE GENOMIC DNA]</scope>
    <source>
        <strain evidence="8 9">TK</strain>
    </source>
</reference>
<evidence type="ECO:0000256" key="4">
    <source>
        <dbReference type="SAM" id="MobiDB-lite"/>
    </source>
</evidence>
<dbReference type="SMART" id="SM00229">
    <property type="entry name" value="RasGEFN"/>
    <property type="match status" value="1"/>
</dbReference>
<evidence type="ECO:0000259" key="7">
    <source>
        <dbReference type="PROSITE" id="PS50212"/>
    </source>
</evidence>
<dbReference type="STRING" id="361077.A0A151ZDR0"/>
<dbReference type="GO" id="GO:0007265">
    <property type="term" value="P:Ras protein signal transduction"/>
    <property type="evidence" value="ECO:0007669"/>
    <property type="project" value="TreeGrafter"/>
</dbReference>
<dbReference type="AlphaFoldDB" id="A0A151ZDR0"/>
<evidence type="ECO:0000256" key="1">
    <source>
        <dbReference type="ARBA" id="ARBA00022658"/>
    </source>
</evidence>
<dbReference type="GO" id="GO:0005085">
    <property type="term" value="F:guanyl-nucleotide exchange factor activity"/>
    <property type="evidence" value="ECO:0007669"/>
    <property type="project" value="UniProtKB-KW"/>
</dbReference>
<feature type="transmembrane region" description="Helical" evidence="5">
    <location>
        <begin position="475"/>
        <end position="492"/>
    </location>
</feature>
<name>A0A151ZDR0_TIELA</name>
<dbReference type="SMART" id="SM00147">
    <property type="entry name" value="RasGEF"/>
    <property type="match status" value="1"/>
</dbReference>
<dbReference type="InterPro" id="IPR019804">
    <property type="entry name" value="Ras_G-nucl-exch_fac_CS"/>
</dbReference>
<keyword evidence="5" id="KW-1133">Transmembrane helix</keyword>
<evidence type="ECO:0000256" key="3">
    <source>
        <dbReference type="PROSITE-ProRule" id="PRU00168"/>
    </source>
</evidence>
<evidence type="ECO:0000259" key="6">
    <source>
        <dbReference type="PROSITE" id="PS50009"/>
    </source>
</evidence>
<feature type="region of interest" description="Disordered" evidence="4">
    <location>
        <begin position="189"/>
        <end position="210"/>
    </location>
</feature>
<dbReference type="InterPro" id="IPR000651">
    <property type="entry name" value="Ras-like_Gua-exchang_fac_N"/>
</dbReference>
<evidence type="ECO:0000256" key="5">
    <source>
        <dbReference type="SAM" id="Phobius"/>
    </source>
</evidence>
<dbReference type="Gene3D" id="1.10.840.10">
    <property type="entry name" value="Ras guanine-nucleotide exchange factors catalytic domain"/>
    <property type="match status" value="1"/>
</dbReference>
<feature type="compositionally biased region" description="Low complexity" evidence="4">
    <location>
        <begin position="301"/>
        <end position="330"/>
    </location>
</feature>
<dbReference type="PANTHER" id="PTHR23113">
    <property type="entry name" value="GUANINE NUCLEOTIDE EXCHANGE FACTOR"/>
    <property type="match status" value="1"/>
</dbReference>
<dbReference type="Pfam" id="PF00618">
    <property type="entry name" value="RasGEF_N"/>
    <property type="match status" value="1"/>
</dbReference>
<feature type="compositionally biased region" description="Low complexity" evidence="4">
    <location>
        <begin position="239"/>
        <end position="274"/>
    </location>
</feature>
<dbReference type="InterPro" id="IPR008937">
    <property type="entry name" value="Ras-like_GEF"/>
</dbReference>
<proteinExistence type="predicted"/>
<dbReference type="Proteomes" id="UP000076078">
    <property type="component" value="Unassembled WGS sequence"/>
</dbReference>
<feature type="region of interest" description="Disordered" evidence="4">
    <location>
        <begin position="140"/>
        <end position="175"/>
    </location>
</feature>
<feature type="transmembrane region" description="Helical" evidence="5">
    <location>
        <begin position="361"/>
        <end position="384"/>
    </location>
</feature>
<keyword evidence="2" id="KW-0175">Coiled coil</keyword>
<gene>
    <name evidence="8" type="ORF">DLAC_06901</name>
</gene>
<feature type="domain" description="Ras-GEF" evidence="6">
    <location>
        <begin position="993"/>
        <end position="1223"/>
    </location>
</feature>
<dbReference type="CDD" id="cd06224">
    <property type="entry name" value="REM"/>
    <property type="match status" value="1"/>
</dbReference>
<evidence type="ECO:0000313" key="9">
    <source>
        <dbReference type="Proteomes" id="UP000076078"/>
    </source>
</evidence>
<keyword evidence="5" id="KW-0472">Membrane</keyword>
<protein>
    <submittedName>
        <fullName evidence="8">RasGEF domain-containing protein</fullName>
    </submittedName>
</protein>
<feature type="transmembrane region" description="Helical" evidence="5">
    <location>
        <begin position="396"/>
        <end position="415"/>
    </location>
</feature>
<dbReference type="PROSITE" id="PS00720">
    <property type="entry name" value="RASGEF"/>
    <property type="match status" value="1"/>
</dbReference>
<dbReference type="InterPro" id="IPR036964">
    <property type="entry name" value="RASGEF_cat_dom_sf"/>
</dbReference>
<feature type="transmembrane region" description="Helical" evidence="5">
    <location>
        <begin position="633"/>
        <end position="660"/>
    </location>
</feature>
<dbReference type="InParanoid" id="A0A151ZDR0"/>
<dbReference type="CDD" id="cd00155">
    <property type="entry name" value="RasGEF"/>
    <property type="match status" value="1"/>
</dbReference>
<feature type="domain" description="N-terminal Ras-GEF" evidence="7">
    <location>
        <begin position="820"/>
        <end position="958"/>
    </location>
</feature>
<feature type="transmembrane region" description="Helical" evidence="5">
    <location>
        <begin position="435"/>
        <end position="455"/>
    </location>
</feature>
<keyword evidence="1 3" id="KW-0344">Guanine-nucleotide releasing factor</keyword>
<feature type="compositionally biased region" description="Low complexity" evidence="4">
    <location>
        <begin position="191"/>
        <end position="207"/>
    </location>
</feature>
<dbReference type="EMBL" id="LODT01000031">
    <property type="protein sequence ID" value="KYQ92065.1"/>
    <property type="molecule type" value="Genomic_DNA"/>
</dbReference>
<feature type="region of interest" description="Disordered" evidence="4">
    <location>
        <begin position="701"/>
        <end position="721"/>
    </location>
</feature>
<dbReference type="PANTHER" id="PTHR23113:SF368">
    <property type="entry name" value="CELL DIVISION CONTROL PROTEIN 25"/>
    <property type="match status" value="1"/>
</dbReference>
<keyword evidence="5" id="KW-0812">Transmembrane</keyword>
<feature type="region of interest" description="Disordered" evidence="4">
    <location>
        <begin position="239"/>
        <end position="283"/>
    </location>
</feature>
<dbReference type="GO" id="GO:0005886">
    <property type="term" value="C:plasma membrane"/>
    <property type="evidence" value="ECO:0007669"/>
    <property type="project" value="TreeGrafter"/>
</dbReference>
<dbReference type="OrthoDB" id="28357at2759"/>
<dbReference type="InterPro" id="IPR023578">
    <property type="entry name" value="Ras_GEF_dom_sf"/>
</dbReference>
<comment type="caution">
    <text evidence="8">The sequence shown here is derived from an EMBL/GenBank/DDBJ whole genome shotgun (WGS) entry which is preliminary data.</text>
</comment>
<organism evidence="8 9">
    <name type="scientific">Tieghemostelium lacteum</name>
    <name type="common">Slime mold</name>
    <name type="synonym">Dictyostelium lacteum</name>
    <dbReference type="NCBI Taxonomy" id="361077"/>
    <lineage>
        <taxon>Eukaryota</taxon>
        <taxon>Amoebozoa</taxon>
        <taxon>Evosea</taxon>
        <taxon>Eumycetozoa</taxon>
        <taxon>Dictyostelia</taxon>
        <taxon>Dictyosteliales</taxon>
        <taxon>Raperosteliaceae</taxon>
        <taxon>Tieghemostelium</taxon>
    </lineage>
</organism>
<accession>A0A151ZDR0</accession>
<dbReference type="PROSITE" id="PS50212">
    <property type="entry name" value="RASGEF_NTER"/>
    <property type="match status" value="1"/>
</dbReference>
<dbReference type="PROSITE" id="PS50009">
    <property type="entry name" value="RASGEF_CAT"/>
    <property type="match status" value="1"/>
</dbReference>
<feature type="compositionally biased region" description="Basic and acidic residues" evidence="4">
    <location>
        <begin position="701"/>
        <end position="710"/>
    </location>
</feature>
<dbReference type="Gene3D" id="1.20.870.10">
    <property type="entry name" value="Son of sevenless (SoS) protein Chain: S domain 1"/>
    <property type="match status" value="1"/>
</dbReference>
<keyword evidence="9" id="KW-1185">Reference proteome</keyword>
<dbReference type="InterPro" id="IPR001895">
    <property type="entry name" value="RASGEF_cat_dom"/>
</dbReference>
<evidence type="ECO:0000256" key="2">
    <source>
        <dbReference type="ARBA" id="ARBA00023054"/>
    </source>
</evidence>
<dbReference type="OMA" id="IVNDAHW"/>
<sequence>MERIKHLKLPNNNNNNLLGGGNSLLVNRNRSQSIDMIVMDEVSKHGTLTTWNHLVNDNNNNTELINSESRFNTPINNNLQLNNYNNSSNNNNNNNNFNNNSTPTLLVSNNIIFNHNKNRSNSATNLNSSNINNSNNFGITINNNSNSSPNSLNNTIHQPNHNNINNNNNNSSQKNFSIINPLNFQALREQSGSNSVNSSPPLSPRNSLMNTAPNLSSFIAQHTPPPSPRLYVSGGDLQQQLVQQQQQQQGSSKSLSNSNSSLPGLPSSPTLNNSRDQPFRNDYSFNSQKISSMQSLDMTLSKSISQSSSHVDSSSIQNSTSQNSQNGANNVTGDKDKNNSANQQQKKKKRENKTVRRLKRFLSRIILSPFWAFLMILFIVYILFIDDIIGICRSPSSTILNIIVIAIKLLVMLFFTLDMIGNSICYQSQYIPHTIIFWLDLLSTLSIIPDIYMFFQDVSLGHSYLVLSIGKSARIIRLCGCFLQISFISFFYKKFFKRNNPTVGPLSGDELEVEASKLGEKLIRLTTNKLVLLVLLVYWAGQLLTYPSELPAQLLKSQIDSLEFMSLQFGITSDTFNNYLDNYIQSTPELLTVQINNTLLFQDQPTIDKLQLYSQFDYSTGNSKILLNNSETIFYTSILHLVFTIFTIVIIMIINLFIVIDAYGLVINPLENVLAIVKFLSRQNAVMQKSTALKIQTRDRVESVGNKSEDTTSSSADVDDPDEADYLLGMLNDIDDSLQAAKEKVQVESIQNSLLKKDIEDLYVEKYILQVHLRSVIRKAPVEDDPIGSYLKKKQLALLSDTLPFADDIRFKGGNGANDQTNIVVAGTLDALVDRLTLSENHDLKFTNIFLLTFRKFMSPIELMERLIIRFCVTPTMELPEKQLESPDQVEQWRKLKQEQIRVSVFNTLKLWIGKYNWDFYENQELLELFNNLVQRIMPFCKMERYASHLDSFLKRKMTNYQNDPEFTPLKVLTSEEIAHMMVMEDRVLYNFDIHDVAIQITLIEFDLFKAVKPQEFLDLAWTSKTKTVRAPNICKFIDHFNNVSFWLQTLLVKSGKVKDRVSILKKIIALGESFVQLNNFYGAMEVLSSLESSSIARLHRTWEMLPAASSQSLQNLQKLLSPMGSFKEYRERLKLATSACIPYIGVFLSDLTFIHEGNPDMKEGTLINFLKQKDIASIILSIQQYQNTYYYFEVNEKITKELNMRGIDSDTIWKMSLTAEPRRN</sequence>
<feature type="region of interest" description="Disordered" evidence="4">
    <location>
        <begin position="301"/>
        <end position="352"/>
    </location>
</feature>
<evidence type="ECO:0000313" key="8">
    <source>
        <dbReference type="EMBL" id="KYQ92065.1"/>
    </source>
</evidence>
<dbReference type="SUPFAM" id="SSF48366">
    <property type="entry name" value="Ras GEF"/>
    <property type="match status" value="1"/>
</dbReference>
<dbReference type="Pfam" id="PF00617">
    <property type="entry name" value="RasGEF"/>
    <property type="match status" value="1"/>
</dbReference>
<dbReference type="FunCoup" id="A0A151ZDR0">
    <property type="interactions" value="485"/>
</dbReference>